<dbReference type="InterPro" id="IPR007560">
    <property type="entry name" value="Restrct_endonuc_IV_Mrr"/>
</dbReference>
<dbReference type="InterPro" id="IPR052906">
    <property type="entry name" value="Type_IV_Methyl-Rstrct_Enzyme"/>
</dbReference>
<dbReference type="REBASE" id="175415">
    <property type="entry name" value="MspB7MrrP"/>
</dbReference>
<keyword evidence="3" id="KW-0378">Hydrolase</keyword>
<dbReference type="Pfam" id="PF14338">
    <property type="entry name" value="Mrr_N"/>
    <property type="match status" value="1"/>
</dbReference>
<dbReference type="STRING" id="1670800.BSQ44_03715"/>
<proteinExistence type="predicted"/>
<keyword evidence="4" id="KW-1185">Reference proteome</keyword>
<dbReference type="SUPFAM" id="SSF52980">
    <property type="entry name" value="Restriction endonuclease-like"/>
    <property type="match status" value="1"/>
</dbReference>
<gene>
    <name evidence="3" type="ORF">BSQ44_03715</name>
</gene>
<dbReference type="InterPro" id="IPR011856">
    <property type="entry name" value="tRNA_endonuc-like_dom_sf"/>
</dbReference>
<dbReference type="GO" id="GO:0003677">
    <property type="term" value="F:DNA binding"/>
    <property type="evidence" value="ECO:0007669"/>
    <property type="project" value="InterPro"/>
</dbReference>
<dbReference type="EMBL" id="CP018171">
    <property type="protein sequence ID" value="APH70590.1"/>
    <property type="molecule type" value="Genomic_DNA"/>
</dbReference>
<name>A0A1L3SMJ2_9HYPH</name>
<sequence>MAIPDYQSLMLPVLEVAAKAETSVPLAEAEIATKFDLSDEEREQMLPSGKQRVLHNRIHWAKFYLTKAGLLESPKRGRFAITPAGQQVLANPPASLDTKYLLAIPAFRDFYRGGDDSEAVTAAAEVEPPSATPEEVVEAAYKAVHAALRADLLDRILQNSPSFFEQVIVELLVAMGYGGSHRNASEQLGKSGDGGVDGVINEDVLGLDRVYVQAKRYAPGSAVGRPEIQAFTGSLVGLGASKGVFVTTSTFSAQAVEFASRIPQRVILIDGRRLTELMVEHGVGVRSSRVLEFKRLDEDFFSED</sequence>
<dbReference type="RefSeq" id="WP_072602002.1">
    <property type="nucleotide sequence ID" value="NZ_CP018171.1"/>
</dbReference>
<evidence type="ECO:0000259" key="2">
    <source>
        <dbReference type="Pfam" id="PF14338"/>
    </source>
</evidence>
<dbReference type="KEGG" id="meso:BSQ44_03715"/>
<keyword evidence="3" id="KW-0255">Endonuclease</keyword>
<dbReference type="Gene3D" id="3.40.1350.10">
    <property type="match status" value="1"/>
</dbReference>
<dbReference type="AlphaFoldDB" id="A0A1L3SMJ2"/>
<dbReference type="OrthoDB" id="9803736at2"/>
<dbReference type="Proteomes" id="UP000182840">
    <property type="component" value="Chromosome"/>
</dbReference>
<evidence type="ECO:0000313" key="4">
    <source>
        <dbReference type="Proteomes" id="UP000182840"/>
    </source>
</evidence>
<dbReference type="GO" id="GO:0015666">
    <property type="term" value="F:restriction endodeoxyribonuclease activity"/>
    <property type="evidence" value="ECO:0007669"/>
    <property type="project" value="TreeGrafter"/>
</dbReference>
<reference evidence="4" key="1">
    <citation type="submission" date="2016-11" db="EMBL/GenBank/DDBJ databases">
        <title>Mesorhizobium oceanicum sp. nov., isolated from deep seawater in South China Sea.</title>
        <authorList>
            <person name="Fu G.-Y."/>
        </authorList>
    </citation>
    <scope>NUCLEOTIDE SEQUENCE [LARGE SCALE GENOMIC DNA]</scope>
    <source>
        <strain evidence="4">B7</strain>
    </source>
</reference>
<dbReference type="GO" id="GO:0009307">
    <property type="term" value="P:DNA restriction-modification system"/>
    <property type="evidence" value="ECO:0007669"/>
    <property type="project" value="InterPro"/>
</dbReference>
<organism evidence="3 4">
    <name type="scientific">Aquibium oceanicum</name>
    <dbReference type="NCBI Taxonomy" id="1670800"/>
    <lineage>
        <taxon>Bacteria</taxon>
        <taxon>Pseudomonadati</taxon>
        <taxon>Pseudomonadota</taxon>
        <taxon>Alphaproteobacteria</taxon>
        <taxon>Hyphomicrobiales</taxon>
        <taxon>Phyllobacteriaceae</taxon>
        <taxon>Aquibium</taxon>
    </lineage>
</organism>
<feature type="domain" description="Restriction system protein Mrr-like N-terminal" evidence="2">
    <location>
        <begin position="6"/>
        <end position="90"/>
    </location>
</feature>
<keyword evidence="3" id="KW-0540">Nuclease</keyword>
<dbReference type="PANTHER" id="PTHR30015:SF7">
    <property type="entry name" value="TYPE IV METHYL-DIRECTED RESTRICTION ENZYME ECOKMRR"/>
    <property type="match status" value="1"/>
</dbReference>
<evidence type="ECO:0000259" key="1">
    <source>
        <dbReference type="Pfam" id="PF04471"/>
    </source>
</evidence>
<evidence type="ECO:0000313" key="3">
    <source>
        <dbReference type="EMBL" id="APH70590.1"/>
    </source>
</evidence>
<dbReference type="PANTHER" id="PTHR30015">
    <property type="entry name" value="MRR RESTRICTION SYSTEM PROTEIN"/>
    <property type="match status" value="1"/>
</dbReference>
<dbReference type="InterPro" id="IPR011335">
    <property type="entry name" value="Restrct_endonuc-II-like"/>
</dbReference>
<accession>A0A1L3SMJ2</accession>
<dbReference type="Pfam" id="PF04471">
    <property type="entry name" value="Mrr_cat"/>
    <property type="match status" value="1"/>
</dbReference>
<dbReference type="InterPro" id="IPR025745">
    <property type="entry name" value="Mrr-like_N_dom"/>
</dbReference>
<protein>
    <submittedName>
        <fullName evidence="3">Restriction endonuclease</fullName>
    </submittedName>
</protein>
<feature type="domain" description="Restriction endonuclease type IV Mrr" evidence="1">
    <location>
        <begin position="158"/>
        <end position="278"/>
    </location>
</feature>